<dbReference type="CDD" id="cd17574">
    <property type="entry name" value="REC_OmpR"/>
    <property type="match status" value="1"/>
</dbReference>
<dbReference type="PANTHER" id="PTHR44591:SF3">
    <property type="entry name" value="RESPONSE REGULATORY DOMAIN-CONTAINING PROTEIN"/>
    <property type="match status" value="1"/>
</dbReference>
<dbReference type="InterPro" id="IPR050595">
    <property type="entry name" value="Bact_response_regulator"/>
</dbReference>
<dbReference type="Gene3D" id="3.30.70.270">
    <property type="match status" value="1"/>
</dbReference>
<dbReference type="InterPro" id="IPR011006">
    <property type="entry name" value="CheY-like_superfamily"/>
</dbReference>
<evidence type="ECO:0000259" key="3">
    <source>
        <dbReference type="PROSITE" id="PS50110"/>
    </source>
</evidence>
<dbReference type="InterPro" id="IPR000160">
    <property type="entry name" value="GGDEF_dom"/>
</dbReference>
<feature type="modified residue" description="4-aspartylphosphate" evidence="2">
    <location>
        <position position="518"/>
    </location>
</feature>
<dbReference type="InterPro" id="IPR001789">
    <property type="entry name" value="Sig_transdc_resp-reg_receiver"/>
</dbReference>
<dbReference type="NCBIfam" id="TIGR00254">
    <property type="entry name" value="GGDEF"/>
    <property type="match status" value="1"/>
</dbReference>
<name>A0A2M7G6S7_9BACT</name>
<reference evidence="5 6" key="1">
    <citation type="submission" date="2017-09" db="EMBL/GenBank/DDBJ databases">
        <title>Depth-based differentiation of microbial function through sediment-hosted aquifers and enrichment of novel symbionts in the deep terrestrial subsurface.</title>
        <authorList>
            <person name="Probst A.J."/>
            <person name="Ladd B."/>
            <person name="Jarett J.K."/>
            <person name="Geller-Mcgrath D.E."/>
            <person name="Sieber C.M."/>
            <person name="Emerson J.B."/>
            <person name="Anantharaman K."/>
            <person name="Thomas B.C."/>
            <person name="Malmstrom R."/>
            <person name="Stieglmeier M."/>
            <person name="Klingl A."/>
            <person name="Woyke T."/>
            <person name="Ryan C.M."/>
            <person name="Banfield J.F."/>
        </authorList>
    </citation>
    <scope>NUCLEOTIDE SEQUENCE [LARGE SCALE GENOMIC DNA]</scope>
    <source>
        <strain evidence="5">CG17_big_fil_post_rev_8_21_14_2_50_48_46</strain>
    </source>
</reference>
<dbReference type="InterPro" id="IPR043128">
    <property type="entry name" value="Rev_trsase/Diguanyl_cyclase"/>
</dbReference>
<organism evidence="5 6">
    <name type="scientific">bacterium (Candidatus Blackallbacteria) CG17_big_fil_post_rev_8_21_14_2_50_48_46</name>
    <dbReference type="NCBI Taxonomy" id="2014261"/>
    <lineage>
        <taxon>Bacteria</taxon>
        <taxon>Candidatus Blackallbacteria</taxon>
    </lineage>
</organism>
<dbReference type="SUPFAM" id="SSF52172">
    <property type="entry name" value="CheY-like"/>
    <property type="match status" value="1"/>
</dbReference>
<evidence type="ECO:0000259" key="4">
    <source>
        <dbReference type="PROSITE" id="PS50887"/>
    </source>
</evidence>
<dbReference type="SMART" id="SM00267">
    <property type="entry name" value="GGDEF"/>
    <property type="match status" value="1"/>
</dbReference>
<dbReference type="PANTHER" id="PTHR44591">
    <property type="entry name" value="STRESS RESPONSE REGULATOR PROTEIN 1"/>
    <property type="match status" value="1"/>
</dbReference>
<dbReference type="Pfam" id="PF00990">
    <property type="entry name" value="GGDEF"/>
    <property type="match status" value="1"/>
</dbReference>
<protein>
    <recommendedName>
        <fullName evidence="7">Response regulatory domain-containing protein</fullName>
    </recommendedName>
</protein>
<feature type="domain" description="Response regulatory" evidence="3">
    <location>
        <begin position="469"/>
        <end position="585"/>
    </location>
</feature>
<dbReference type="PROSITE" id="PS50887">
    <property type="entry name" value="GGDEF"/>
    <property type="match status" value="1"/>
</dbReference>
<dbReference type="GO" id="GO:0000160">
    <property type="term" value="P:phosphorelay signal transduction system"/>
    <property type="evidence" value="ECO:0007669"/>
    <property type="project" value="InterPro"/>
</dbReference>
<feature type="domain" description="GGDEF" evidence="4">
    <location>
        <begin position="328"/>
        <end position="460"/>
    </location>
</feature>
<dbReference type="SUPFAM" id="SSF55073">
    <property type="entry name" value="Nucleotide cyclase"/>
    <property type="match status" value="1"/>
</dbReference>
<dbReference type="AlphaFoldDB" id="A0A2M7G6S7"/>
<comment type="caution">
    <text evidence="5">The sequence shown here is derived from an EMBL/GenBank/DDBJ whole genome shotgun (WGS) entry which is preliminary data.</text>
</comment>
<evidence type="ECO:0000313" key="6">
    <source>
        <dbReference type="Proteomes" id="UP000231019"/>
    </source>
</evidence>
<evidence type="ECO:0000313" key="5">
    <source>
        <dbReference type="EMBL" id="PIW17728.1"/>
    </source>
</evidence>
<dbReference type="PROSITE" id="PS50110">
    <property type="entry name" value="RESPONSE_REGULATORY"/>
    <property type="match status" value="1"/>
</dbReference>
<evidence type="ECO:0000256" key="2">
    <source>
        <dbReference type="PROSITE-ProRule" id="PRU00169"/>
    </source>
</evidence>
<proteinExistence type="predicted"/>
<evidence type="ECO:0008006" key="7">
    <source>
        <dbReference type="Google" id="ProtNLM"/>
    </source>
</evidence>
<gene>
    <name evidence="5" type="ORF">COW36_07725</name>
</gene>
<dbReference type="InterPro" id="IPR029787">
    <property type="entry name" value="Nucleotide_cyclase"/>
</dbReference>
<sequence length="586" mass="66874">MSNSHLDPELSDIYLERLAVAHQSLQHIHRDMRDYQKAVQAAYKILEQLRVHPQLAGALSLSAAIPLPSEEELPIYLDFLSRVIEQLLKSGLEPELLRRIRQGLTFLLPRLWTPPEYQLKAFAKLKPTLRKGAQIFDNQVLLNTLSEIEGLNPEKQIEQVMAGIQSNLVAYEPEEVGLIVASSMPFVEQILMFCTLPGLYWQVCITWQEAIQTAMITPPALVVFQWDPTESQTFPTPEALNKMDNADILAVTSDFSTTELEGLPERVDQVLELKWLPRFLPRLLRKSLLRQRHLSHHRRQDFLTGLPSPLGISHQFEQLQNLISRLKAPLSMAVLKLERFKLVEKEQGPYLASQWLKSFAQKLQGALRKTDHISRWSPDRFILLFPHTPMAGALIALEKLQHGLEQDQPFLNNPEYLPAFSAGLTQVKPDMIFEEALLDAWQLMKEAQTPGSSPVRCRAEDITSESQPHILLLDDDPLILQMLRFVMSKQGFQVTQLSDGNQILDILASKPVSLVIMDVKMPGIDGFEVLEMIRKQREFDELPVVMLTSLKGEEHIARGFELGASDYLYKPFSPSELVIRIRRFLK</sequence>
<dbReference type="Pfam" id="PF00072">
    <property type="entry name" value="Response_reg"/>
    <property type="match status" value="1"/>
</dbReference>
<dbReference type="Proteomes" id="UP000231019">
    <property type="component" value="Unassembled WGS sequence"/>
</dbReference>
<keyword evidence="1 2" id="KW-0597">Phosphoprotein</keyword>
<dbReference type="SMART" id="SM00448">
    <property type="entry name" value="REC"/>
    <property type="match status" value="1"/>
</dbReference>
<dbReference type="EMBL" id="PFFQ01000021">
    <property type="protein sequence ID" value="PIW17728.1"/>
    <property type="molecule type" value="Genomic_DNA"/>
</dbReference>
<accession>A0A2M7G6S7</accession>
<evidence type="ECO:0000256" key="1">
    <source>
        <dbReference type="ARBA" id="ARBA00022553"/>
    </source>
</evidence>
<dbReference type="Gene3D" id="3.40.50.2300">
    <property type="match status" value="1"/>
</dbReference>